<name>A0A453P3P9_AEGTS</name>
<reference evidence="4" key="3">
    <citation type="journal article" date="2017" name="Nature">
        <title>Genome sequence of the progenitor of the wheat D genome Aegilops tauschii.</title>
        <authorList>
            <person name="Luo M.C."/>
            <person name="Gu Y.Q."/>
            <person name="Puiu D."/>
            <person name="Wang H."/>
            <person name="Twardziok S.O."/>
            <person name="Deal K.R."/>
            <person name="Huo N."/>
            <person name="Zhu T."/>
            <person name="Wang L."/>
            <person name="Wang Y."/>
            <person name="McGuire P.E."/>
            <person name="Liu S."/>
            <person name="Long H."/>
            <person name="Ramasamy R.K."/>
            <person name="Rodriguez J.C."/>
            <person name="Van S.L."/>
            <person name="Yuan L."/>
            <person name="Wang Z."/>
            <person name="Xia Z."/>
            <person name="Xiao L."/>
            <person name="Anderson O.D."/>
            <person name="Ouyang S."/>
            <person name="Liang Y."/>
            <person name="Zimin A.V."/>
            <person name="Pertea G."/>
            <person name="Qi P."/>
            <person name="Bennetzen J.L."/>
            <person name="Dai X."/>
            <person name="Dawson M.W."/>
            <person name="Muller H.G."/>
            <person name="Kugler K."/>
            <person name="Rivarola-Duarte L."/>
            <person name="Spannagl M."/>
            <person name="Mayer K.F.X."/>
            <person name="Lu F.H."/>
            <person name="Bevan M.W."/>
            <person name="Leroy P."/>
            <person name="Li P."/>
            <person name="You F.M."/>
            <person name="Sun Q."/>
            <person name="Liu Z."/>
            <person name="Lyons E."/>
            <person name="Wicker T."/>
            <person name="Salzberg S.L."/>
            <person name="Devos K.M."/>
            <person name="Dvorak J."/>
        </authorList>
    </citation>
    <scope>NUCLEOTIDE SEQUENCE [LARGE SCALE GENOMIC DNA]</scope>
    <source>
        <strain evidence="4">cv. AL8/78</strain>
    </source>
</reference>
<organism evidence="4 5">
    <name type="scientific">Aegilops tauschii subsp. strangulata</name>
    <name type="common">Goatgrass</name>
    <dbReference type="NCBI Taxonomy" id="200361"/>
    <lineage>
        <taxon>Eukaryota</taxon>
        <taxon>Viridiplantae</taxon>
        <taxon>Streptophyta</taxon>
        <taxon>Embryophyta</taxon>
        <taxon>Tracheophyta</taxon>
        <taxon>Spermatophyta</taxon>
        <taxon>Magnoliopsida</taxon>
        <taxon>Liliopsida</taxon>
        <taxon>Poales</taxon>
        <taxon>Poaceae</taxon>
        <taxon>BOP clade</taxon>
        <taxon>Pooideae</taxon>
        <taxon>Triticodae</taxon>
        <taxon>Triticeae</taxon>
        <taxon>Triticinae</taxon>
        <taxon>Aegilops</taxon>
    </lineage>
</organism>
<dbReference type="GO" id="GO:0016320">
    <property type="term" value="P:endoplasmic reticulum membrane fusion"/>
    <property type="evidence" value="ECO:0007669"/>
    <property type="project" value="TreeGrafter"/>
</dbReference>
<dbReference type="PANTHER" id="PTHR45923:SF7">
    <property type="entry name" value="PROTEIN ROOT HAIR DEFECTIVE 3 HOMOLOG 2"/>
    <property type="match status" value="1"/>
</dbReference>
<keyword evidence="2" id="KW-0812">Transmembrane</keyword>
<keyword evidence="5" id="KW-1185">Reference proteome</keyword>
<accession>A0A453P3P9</accession>
<dbReference type="Gramene" id="AET6Gv20595000.8">
    <property type="protein sequence ID" value="AET6Gv20595000.8"/>
    <property type="gene ID" value="AET6Gv20595000"/>
</dbReference>
<keyword evidence="2" id="KW-1133">Transmembrane helix</keyword>
<evidence type="ECO:0000313" key="4">
    <source>
        <dbReference type="EnsemblPlants" id="AET6Gv20595000.8"/>
    </source>
</evidence>
<feature type="region of interest" description="Disordered" evidence="1">
    <location>
        <begin position="435"/>
        <end position="457"/>
    </location>
</feature>
<dbReference type="InterPro" id="IPR046758">
    <property type="entry name" value="Sey1/RHD3-like_3HB"/>
</dbReference>
<reference evidence="4" key="4">
    <citation type="submission" date="2019-03" db="UniProtKB">
        <authorList>
            <consortium name="EnsemblPlants"/>
        </authorList>
    </citation>
    <scope>IDENTIFICATION</scope>
</reference>
<dbReference type="GO" id="GO:0005783">
    <property type="term" value="C:endoplasmic reticulum"/>
    <property type="evidence" value="ECO:0007669"/>
    <property type="project" value="TreeGrafter"/>
</dbReference>
<reference evidence="5" key="2">
    <citation type="journal article" date="2017" name="Nat. Plants">
        <title>The Aegilops tauschii genome reveals multiple impacts of transposons.</title>
        <authorList>
            <person name="Zhao G."/>
            <person name="Zou C."/>
            <person name="Li K."/>
            <person name="Wang K."/>
            <person name="Li T."/>
            <person name="Gao L."/>
            <person name="Zhang X."/>
            <person name="Wang H."/>
            <person name="Yang Z."/>
            <person name="Liu X."/>
            <person name="Jiang W."/>
            <person name="Mao L."/>
            <person name="Kong X."/>
            <person name="Jiao Y."/>
            <person name="Jia J."/>
        </authorList>
    </citation>
    <scope>NUCLEOTIDE SEQUENCE [LARGE SCALE GENOMIC DNA]</scope>
    <source>
        <strain evidence="5">cv. AL8/78</strain>
    </source>
</reference>
<proteinExistence type="predicted"/>
<keyword evidence="2" id="KW-0472">Membrane</keyword>
<feature type="compositionally biased region" description="Low complexity" evidence="1">
    <location>
        <begin position="442"/>
        <end position="457"/>
    </location>
</feature>
<dbReference type="AlphaFoldDB" id="A0A453P3P9"/>
<feature type="transmembrane region" description="Helical" evidence="2">
    <location>
        <begin position="352"/>
        <end position="370"/>
    </location>
</feature>
<dbReference type="EnsemblPlants" id="AET6Gv20595000.8">
    <property type="protein sequence ID" value="AET6Gv20595000.8"/>
    <property type="gene ID" value="AET6Gv20595000"/>
</dbReference>
<dbReference type="Proteomes" id="UP000015105">
    <property type="component" value="Chromosome 6D"/>
</dbReference>
<reference evidence="4" key="5">
    <citation type="journal article" date="2021" name="G3 (Bethesda)">
        <title>Aegilops tauschii genome assembly Aet v5.0 features greater sequence contiguity and improved annotation.</title>
        <authorList>
            <person name="Wang L."/>
            <person name="Zhu T."/>
            <person name="Rodriguez J.C."/>
            <person name="Deal K.R."/>
            <person name="Dubcovsky J."/>
            <person name="McGuire P.E."/>
            <person name="Lux T."/>
            <person name="Spannagl M."/>
            <person name="Mayer K.F.X."/>
            <person name="Baldrich P."/>
            <person name="Meyers B.C."/>
            <person name="Huo N."/>
            <person name="Gu Y.Q."/>
            <person name="Zhou H."/>
            <person name="Devos K.M."/>
            <person name="Bennetzen J.L."/>
            <person name="Unver T."/>
            <person name="Budak H."/>
            <person name="Gulick P.J."/>
            <person name="Galiba G."/>
            <person name="Kalapos B."/>
            <person name="Nelson D.R."/>
            <person name="Li P."/>
            <person name="You F.M."/>
            <person name="Luo M.C."/>
            <person name="Dvorak J."/>
        </authorList>
    </citation>
    <scope>NUCLEOTIDE SEQUENCE [LARGE SCALE GENOMIC DNA]</scope>
    <source>
        <strain evidence="4">cv. AL8/78</strain>
    </source>
</reference>
<protein>
    <recommendedName>
        <fullName evidence="3">Sey1/RHD3-like three-helix bundle domain-containing protein</fullName>
    </recommendedName>
</protein>
<feature type="transmembrane region" description="Helical" evidence="2">
    <location>
        <begin position="382"/>
        <end position="405"/>
    </location>
</feature>
<evidence type="ECO:0000259" key="3">
    <source>
        <dbReference type="Pfam" id="PF20428"/>
    </source>
</evidence>
<feature type="domain" description="Sey1/RHD3-like three-helix bundle" evidence="3">
    <location>
        <begin position="1"/>
        <end position="401"/>
    </location>
</feature>
<reference evidence="5" key="1">
    <citation type="journal article" date="2014" name="Science">
        <title>Ancient hybridizations among the ancestral genomes of bread wheat.</title>
        <authorList>
            <consortium name="International Wheat Genome Sequencing Consortium,"/>
            <person name="Marcussen T."/>
            <person name="Sandve S.R."/>
            <person name="Heier L."/>
            <person name="Spannagl M."/>
            <person name="Pfeifer M."/>
            <person name="Jakobsen K.S."/>
            <person name="Wulff B.B."/>
            <person name="Steuernagel B."/>
            <person name="Mayer K.F."/>
            <person name="Olsen O.A."/>
        </authorList>
    </citation>
    <scope>NUCLEOTIDE SEQUENCE [LARGE SCALE GENOMIC DNA]</scope>
    <source>
        <strain evidence="5">cv. AL8/78</strain>
    </source>
</reference>
<evidence type="ECO:0000313" key="5">
    <source>
        <dbReference type="Proteomes" id="UP000015105"/>
    </source>
</evidence>
<sequence>LSKFKNDLEQLLRSGERFAASARHCAQSSSVEFEAGWRDAVVKHADWDGTNSRNKLQQSMEVHTACLRIAKLDELKATYKKKLLDALSGPVQSILETGERDSWASIRRLYRRETEHIILTFSDSLSEYELDQTTSVEMVLELREHARCTVVKKAREEAGNILIRMKGRFSTVLSHDKDLMPRTWIANEDIHAITREARLAALRLMSVMAAVRLDDKPDKIDRALMVSLLDGGPLCWKRSIEFTSDPLASTTWQEVLRLILCSLWFTRHGVRNKLEHFMFVQVSPQDTLITPVQCKSIWRQFKAETEYPVAQAILMQEAHRRSNNSLPPAWTILVLAILGFNESMFLLRNPVYILGLFLAFVLSYAVWLQYDIWAYFRHGTVSGLITISSSLLPTIMDIVTAIINMSHRKKHSLHRSRRALPYHAQSLSNQSHQHAEVHYHASPDTPSSVDSSSGSDS</sequence>
<evidence type="ECO:0000256" key="2">
    <source>
        <dbReference type="SAM" id="Phobius"/>
    </source>
</evidence>
<dbReference type="Pfam" id="PF20428">
    <property type="entry name" value="Sey1_3HB"/>
    <property type="match status" value="1"/>
</dbReference>
<dbReference type="PANTHER" id="PTHR45923">
    <property type="entry name" value="PROTEIN SEY1"/>
    <property type="match status" value="1"/>
</dbReference>
<dbReference type="GO" id="GO:0003924">
    <property type="term" value="F:GTPase activity"/>
    <property type="evidence" value="ECO:0007669"/>
    <property type="project" value="TreeGrafter"/>
</dbReference>
<evidence type="ECO:0000256" key="1">
    <source>
        <dbReference type="SAM" id="MobiDB-lite"/>
    </source>
</evidence>
<dbReference type="InterPro" id="IPR008803">
    <property type="entry name" value="RHD3/Sey1"/>
</dbReference>